<feature type="signal peptide" evidence="4">
    <location>
        <begin position="1"/>
        <end position="21"/>
    </location>
</feature>
<evidence type="ECO:0000256" key="4">
    <source>
        <dbReference type="SAM" id="SignalP"/>
    </source>
</evidence>
<name>A0A9P5K0F8_9AGAM</name>
<dbReference type="CDD" id="cd05471">
    <property type="entry name" value="pepsin_like"/>
    <property type="match status" value="1"/>
</dbReference>
<dbReference type="PROSITE" id="PS51767">
    <property type="entry name" value="PEPTIDASE_A1"/>
    <property type="match status" value="1"/>
</dbReference>
<dbReference type="InterPro" id="IPR033121">
    <property type="entry name" value="PEPTIDASE_A1"/>
</dbReference>
<keyword evidence="6" id="KW-0378">Hydrolase</keyword>
<evidence type="ECO:0000313" key="7">
    <source>
        <dbReference type="Proteomes" id="UP000759537"/>
    </source>
</evidence>
<sequence length="420" mass="44993">MYFSIARIAVTLAALPFLVGAVPVQKSKRNTLSVPLSKRFTHRDADGVVSVPNLLAGVHHTTVKFRRGFEAFERNTGEPHPLAPKHGRSDKRSDPGIVPLTDFHSFMWSGTIQAGTPSKEYSVDIDTGSAILFLPGPSCQSCQGLTIYDPSNSTTAKDLGQSTNLTFSIGSVFGNVFTDTINLGGFEASNEKLVVASNVTTNFNATNFGADGILGMGFSGISPFNGSTVFENLRLADGEQLPEQVFGIVLAESNSELIIGGRDSSRFEGNLTYTPDTTQGFWQIKLDNITINGNDTHIGTKEAVIDTGTTQILGDHESIANIYANIPGSALNTSDSGDVWTFPCNTTVNASLVFGNTTFKISPDKFSLGPVSQGSDLCLGGFGDLPALIRFWVIGDVFLQNVYAEFDYENVQVGFAQLTS</sequence>
<feature type="chain" id="PRO_5040112222" evidence="4">
    <location>
        <begin position="22"/>
        <end position="420"/>
    </location>
</feature>
<evidence type="ECO:0000313" key="6">
    <source>
        <dbReference type="EMBL" id="KAF8473673.1"/>
    </source>
</evidence>
<keyword evidence="6" id="KW-0645">Protease</keyword>
<gene>
    <name evidence="6" type="ORF">DFH94DRAFT_636201</name>
</gene>
<dbReference type="InterPro" id="IPR021109">
    <property type="entry name" value="Peptidase_aspartic_dom_sf"/>
</dbReference>
<evidence type="ECO:0000256" key="2">
    <source>
        <dbReference type="PIRSR" id="PIRSR601461-1"/>
    </source>
</evidence>
<feature type="active site" evidence="2">
    <location>
        <position position="126"/>
    </location>
</feature>
<dbReference type="InterPro" id="IPR034164">
    <property type="entry name" value="Pepsin-like_dom"/>
</dbReference>
<feature type="region of interest" description="Disordered" evidence="3">
    <location>
        <begin position="74"/>
        <end position="94"/>
    </location>
</feature>
<accession>A0A9P5K0F8</accession>
<dbReference type="PANTHER" id="PTHR47966:SF51">
    <property type="entry name" value="BETA-SITE APP-CLEAVING ENZYME, ISOFORM A-RELATED"/>
    <property type="match status" value="1"/>
</dbReference>
<evidence type="ECO:0000259" key="5">
    <source>
        <dbReference type="PROSITE" id="PS51767"/>
    </source>
</evidence>
<dbReference type="GO" id="GO:0006508">
    <property type="term" value="P:proteolysis"/>
    <property type="evidence" value="ECO:0007669"/>
    <property type="project" value="UniProtKB-KW"/>
</dbReference>
<dbReference type="OrthoDB" id="15189at2759"/>
<evidence type="ECO:0000256" key="1">
    <source>
        <dbReference type="ARBA" id="ARBA00007447"/>
    </source>
</evidence>
<proteinExistence type="inferred from homology"/>
<evidence type="ECO:0000256" key="3">
    <source>
        <dbReference type="SAM" id="MobiDB-lite"/>
    </source>
</evidence>
<dbReference type="PRINTS" id="PR00792">
    <property type="entry name" value="PEPSIN"/>
</dbReference>
<reference evidence="6" key="1">
    <citation type="submission" date="2019-10" db="EMBL/GenBank/DDBJ databases">
        <authorList>
            <consortium name="DOE Joint Genome Institute"/>
            <person name="Kuo A."/>
            <person name="Miyauchi S."/>
            <person name="Kiss E."/>
            <person name="Drula E."/>
            <person name="Kohler A."/>
            <person name="Sanchez-Garcia M."/>
            <person name="Andreopoulos B."/>
            <person name="Barry K.W."/>
            <person name="Bonito G."/>
            <person name="Buee M."/>
            <person name="Carver A."/>
            <person name="Chen C."/>
            <person name="Cichocki N."/>
            <person name="Clum A."/>
            <person name="Culley D."/>
            <person name="Crous P.W."/>
            <person name="Fauchery L."/>
            <person name="Girlanda M."/>
            <person name="Hayes R."/>
            <person name="Keri Z."/>
            <person name="LaButti K."/>
            <person name="Lipzen A."/>
            <person name="Lombard V."/>
            <person name="Magnuson J."/>
            <person name="Maillard F."/>
            <person name="Morin E."/>
            <person name="Murat C."/>
            <person name="Nolan M."/>
            <person name="Ohm R."/>
            <person name="Pangilinan J."/>
            <person name="Pereira M."/>
            <person name="Perotto S."/>
            <person name="Peter M."/>
            <person name="Riley R."/>
            <person name="Sitrit Y."/>
            <person name="Stielow B."/>
            <person name="Szollosi G."/>
            <person name="Zifcakova L."/>
            <person name="Stursova M."/>
            <person name="Spatafora J.W."/>
            <person name="Tedersoo L."/>
            <person name="Vaario L.-M."/>
            <person name="Yamada A."/>
            <person name="Yan M."/>
            <person name="Wang P."/>
            <person name="Xu J."/>
            <person name="Bruns T."/>
            <person name="Baldrian P."/>
            <person name="Vilgalys R."/>
            <person name="Henrissat B."/>
            <person name="Grigoriev I.V."/>
            <person name="Hibbett D."/>
            <person name="Nagy L.G."/>
            <person name="Martin F.M."/>
        </authorList>
    </citation>
    <scope>NUCLEOTIDE SEQUENCE</scope>
    <source>
        <strain evidence="6">Prilba</strain>
    </source>
</reference>
<keyword evidence="4" id="KW-0732">Signal</keyword>
<dbReference type="Proteomes" id="UP000759537">
    <property type="component" value="Unassembled WGS sequence"/>
</dbReference>
<dbReference type="Gene3D" id="2.40.70.10">
    <property type="entry name" value="Acid Proteases"/>
    <property type="match status" value="2"/>
</dbReference>
<reference evidence="6" key="2">
    <citation type="journal article" date="2020" name="Nat. Commun.">
        <title>Large-scale genome sequencing of mycorrhizal fungi provides insights into the early evolution of symbiotic traits.</title>
        <authorList>
            <person name="Miyauchi S."/>
            <person name="Kiss E."/>
            <person name="Kuo A."/>
            <person name="Drula E."/>
            <person name="Kohler A."/>
            <person name="Sanchez-Garcia M."/>
            <person name="Morin E."/>
            <person name="Andreopoulos B."/>
            <person name="Barry K.W."/>
            <person name="Bonito G."/>
            <person name="Buee M."/>
            <person name="Carver A."/>
            <person name="Chen C."/>
            <person name="Cichocki N."/>
            <person name="Clum A."/>
            <person name="Culley D."/>
            <person name="Crous P.W."/>
            <person name="Fauchery L."/>
            <person name="Girlanda M."/>
            <person name="Hayes R.D."/>
            <person name="Keri Z."/>
            <person name="LaButti K."/>
            <person name="Lipzen A."/>
            <person name="Lombard V."/>
            <person name="Magnuson J."/>
            <person name="Maillard F."/>
            <person name="Murat C."/>
            <person name="Nolan M."/>
            <person name="Ohm R.A."/>
            <person name="Pangilinan J."/>
            <person name="Pereira M.F."/>
            <person name="Perotto S."/>
            <person name="Peter M."/>
            <person name="Pfister S."/>
            <person name="Riley R."/>
            <person name="Sitrit Y."/>
            <person name="Stielow J.B."/>
            <person name="Szollosi G."/>
            <person name="Zifcakova L."/>
            <person name="Stursova M."/>
            <person name="Spatafora J.W."/>
            <person name="Tedersoo L."/>
            <person name="Vaario L.M."/>
            <person name="Yamada A."/>
            <person name="Yan M."/>
            <person name="Wang P."/>
            <person name="Xu J."/>
            <person name="Bruns T."/>
            <person name="Baldrian P."/>
            <person name="Vilgalys R."/>
            <person name="Dunand C."/>
            <person name="Henrissat B."/>
            <person name="Grigoriev I.V."/>
            <person name="Hibbett D."/>
            <person name="Nagy L.G."/>
            <person name="Martin F.M."/>
        </authorList>
    </citation>
    <scope>NUCLEOTIDE SEQUENCE</scope>
    <source>
        <strain evidence="6">Prilba</strain>
    </source>
</reference>
<dbReference type="InterPro" id="IPR001461">
    <property type="entry name" value="Aspartic_peptidase_A1"/>
</dbReference>
<dbReference type="AlphaFoldDB" id="A0A9P5K0F8"/>
<comment type="similarity">
    <text evidence="1">Belongs to the peptidase A1 family.</text>
</comment>
<organism evidence="6 7">
    <name type="scientific">Russula ochroleuca</name>
    <dbReference type="NCBI Taxonomy" id="152965"/>
    <lineage>
        <taxon>Eukaryota</taxon>
        <taxon>Fungi</taxon>
        <taxon>Dikarya</taxon>
        <taxon>Basidiomycota</taxon>
        <taxon>Agaricomycotina</taxon>
        <taxon>Agaricomycetes</taxon>
        <taxon>Russulales</taxon>
        <taxon>Russulaceae</taxon>
        <taxon>Russula</taxon>
    </lineage>
</organism>
<protein>
    <submittedName>
        <fullName evidence="6">Acid protease</fullName>
    </submittedName>
</protein>
<comment type="caution">
    <text evidence="6">The sequence shown here is derived from an EMBL/GenBank/DDBJ whole genome shotgun (WGS) entry which is preliminary data.</text>
</comment>
<dbReference type="Pfam" id="PF00026">
    <property type="entry name" value="Asp"/>
    <property type="match status" value="1"/>
</dbReference>
<dbReference type="SUPFAM" id="SSF50630">
    <property type="entry name" value="Acid proteases"/>
    <property type="match status" value="1"/>
</dbReference>
<feature type="active site" evidence="2">
    <location>
        <position position="306"/>
    </location>
</feature>
<dbReference type="EMBL" id="WHVB01000018">
    <property type="protein sequence ID" value="KAF8473673.1"/>
    <property type="molecule type" value="Genomic_DNA"/>
</dbReference>
<dbReference type="PANTHER" id="PTHR47966">
    <property type="entry name" value="BETA-SITE APP-CLEAVING ENZYME, ISOFORM A-RELATED"/>
    <property type="match status" value="1"/>
</dbReference>
<feature type="domain" description="Peptidase A1" evidence="5">
    <location>
        <begin position="108"/>
        <end position="416"/>
    </location>
</feature>
<dbReference type="GO" id="GO:0004190">
    <property type="term" value="F:aspartic-type endopeptidase activity"/>
    <property type="evidence" value="ECO:0007669"/>
    <property type="project" value="InterPro"/>
</dbReference>
<keyword evidence="7" id="KW-1185">Reference proteome</keyword>